<dbReference type="Proteomes" id="UP000805193">
    <property type="component" value="Unassembled WGS sequence"/>
</dbReference>
<evidence type="ECO:0000313" key="2">
    <source>
        <dbReference type="Proteomes" id="UP000805193"/>
    </source>
</evidence>
<name>A0AC60NU56_IXOPE</name>
<reference evidence="1 2" key="1">
    <citation type="journal article" date="2020" name="Cell">
        <title>Large-Scale Comparative Analyses of Tick Genomes Elucidate Their Genetic Diversity and Vector Capacities.</title>
        <authorList>
            <consortium name="Tick Genome and Microbiome Consortium (TIGMIC)"/>
            <person name="Jia N."/>
            <person name="Wang J."/>
            <person name="Shi W."/>
            <person name="Du L."/>
            <person name="Sun Y."/>
            <person name="Zhan W."/>
            <person name="Jiang J.F."/>
            <person name="Wang Q."/>
            <person name="Zhang B."/>
            <person name="Ji P."/>
            <person name="Bell-Sakyi L."/>
            <person name="Cui X.M."/>
            <person name="Yuan T.T."/>
            <person name="Jiang B.G."/>
            <person name="Yang W.F."/>
            <person name="Lam T.T."/>
            <person name="Chang Q.C."/>
            <person name="Ding S.J."/>
            <person name="Wang X.J."/>
            <person name="Zhu J.G."/>
            <person name="Ruan X.D."/>
            <person name="Zhao L."/>
            <person name="Wei J.T."/>
            <person name="Ye R.Z."/>
            <person name="Que T.C."/>
            <person name="Du C.H."/>
            <person name="Zhou Y.H."/>
            <person name="Cheng J.X."/>
            <person name="Dai P.F."/>
            <person name="Guo W.B."/>
            <person name="Han X.H."/>
            <person name="Huang E.J."/>
            <person name="Li L.F."/>
            <person name="Wei W."/>
            <person name="Gao Y.C."/>
            <person name="Liu J.Z."/>
            <person name="Shao H.Z."/>
            <person name="Wang X."/>
            <person name="Wang C.C."/>
            <person name="Yang T.C."/>
            <person name="Huo Q.B."/>
            <person name="Li W."/>
            <person name="Chen H.Y."/>
            <person name="Chen S.E."/>
            <person name="Zhou L.G."/>
            <person name="Ni X.B."/>
            <person name="Tian J.H."/>
            <person name="Sheng Y."/>
            <person name="Liu T."/>
            <person name="Pan Y.S."/>
            <person name="Xia L.Y."/>
            <person name="Li J."/>
            <person name="Zhao F."/>
            <person name="Cao W.C."/>
        </authorList>
    </citation>
    <scope>NUCLEOTIDE SEQUENCE [LARGE SCALE GENOMIC DNA]</scope>
    <source>
        <strain evidence="1">Iper-2018</strain>
    </source>
</reference>
<proteinExistence type="predicted"/>
<sequence length="71" mass="8002">MTDAQHRVKYNLNNNYYYYINSEASFPVGRLSSFPSLRKACIASPQPTPVSSKPPALECFPIPKPRTGLDR</sequence>
<comment type="caution">
    <text evidence="1">The sequence shown here is derived from an EMBL/GenBank/DDBJ whole genome shotgun (WGS) entry which is preliminary data.</text>
</comment>
<protein>
    <submittedName>
        <fullName evidence="1">Uncharacterized protein</fullName>
    </submittedName>
</protein>
<organism evidence="1 2">
    <name type="scientific">Ixodes persulcatus</name>
    <name type="common">Taiga tick</name>
    <dbReference type="NCBI Taxonomy" id="34615"/>
    <lineage>
        <taxon>Eukaryota</taxon>
        <taxon>Metazoa</taxon>
        <taxon>Ecdysozoa</taxon>
        <taxon>Arthropoda</taxon>
        <taxon>Chelicerata</taxon>
        <taxon>Arachnida</taxon>
        <taxon>Acari</taxon>
        <taxon>Parasitiformes</taxon>
        <taxon>Ixodida</taxon>
        <taxon>Ixodoidea</taxon>
        <taxon>Ixodidae</taxon>
        <taxon>Ixodinae</taxon>
        <taxon>Ixodes</taxon>
    </lineage>
</organism>
<keyword evidence="2" id="KW-1185">Reference proteome</keyword>
<evidence type="ECO:0000313" key="1">
    <source>
        <dbReference type="EMBL" id="KAG0410640.1"/>
    </source>
</evidence>
<gene>
    <name evidence="1" type="ORF">HPB47_012246</name>
</gene>
<accession>A0AC60NU56</accession>
<dbReference type="EMBL" id="JABSTQ010011503">
    <property type="protein sequence ID" value="KAG0410640.1"/>
    <property type="molecule type" value="Genomic_DNA"/>
</dbReference>